<keyword evidence="1" id="KW-0732">Signal</keyword>
<evidence type="ECO:0000313" key="3">
    <source>
        <dbReference type="EMBL" id="TFB30960.1"/>
    </source>
</evidence>
<feature type="signal peptide" evidence="1">
    <location>
        <begin position="1"/>
        <end position="23"/>
    </location>
</feature>
<name>A0A497YDN8_9SPHI</name>
<dbReference type="AlphaFoldDB" id="A0A497YDN8"/>
<evidence type="ECO:0000313" key="2">
    <source>
        <dbReference type="EMBL" id="RLJ79629.1"/>
    </source>
</evidence>
<gene>
    <name evidence="2" type="ORF">BCL90_0336</name>
    <name evidence="3" type="ORF">E3V97_10050</name>
</gene>
<evidence type="ECO:0000313" key="4">
    <source>
        <dbReference type="Proteomes" id="UP000297429"/>
    </source>
</evidence>
<feature type="chain" id="PRO_5044605903" description="Lipoprotein" evidence="1">
    <location>
        <begin position="24"/>
        <end position="174"/>
    </location>
</feature>
<accession>A0A497YDN8</accession>
<evidence type="ECO:0008006" key="5">
    <source>
        <dbReference type="Google" id="ProtNLM"/>
    </source>
</evidence>
<reference evidence="2" key="1">
    <citation type="submission" date="2018-10" db="EMBL/GenBank/DDBJ databases">
        <title>Genomic Encyclopedia of Archaeal and Bacterial Type Strains, Phase II (KMG-II): from individual species to whole genera.</title>
        <authorList>
            <person name="Goeker M."/>
        </authorList>
    </citation>
    <scope>NUCLEOTIDE SEQUENCE [LARGE SCALE GENOMIC DNA]</scope>
    <source>
        <strain evidence="2">DSM 19624</strain>
    </source>
</reference>
<dbReference type="EMBL" id="SOPX01000002">
    <property type="protein sequence ID" value="TFB30960.1"/>
    <property type="molecule type" value="Genomic_DNA"/>
</dbReference>
<dbReference type="OrthoDB" id="762784at2"/>
<keyword evidence="4" id="KW-1185">Reference proteome</keyword>
<dbReference type="EMBL" id="RCCK01000010">
    <property type="protein sequence ID" value="RLJ79629.1"/>
    <property type="molecule type" value="Genomic_DNA"/>
</dbReference>
<proteinExistence type="predicted"/>
<dbReference type="RefSeq" id="WP_121282213.1">
    <property type="nucleotide sequence ID" value="NZ_RCCK01000010.1"/>
</dbReference>
<dbReference type="Proteomes" id="UP000297429">
    <property type="component" value="Unassembled WGS sequence"/>
</dbReference>
<sequence>MIKKNILLALLILSLISCQSKKAAHLNTVLKHADRAVFNMMVGKNGLNEKKLKCVIDGDFKCALQVVNEEERAFNQIINKINAAETNDIKYGNALKSAAISYYEAVKQLEVFDRHEIVVQQQSQKANTEQLRDSVIAKQGQLLKHKLEMRTVINKKEKQFAEIQKQFNSVNNLD</sequence>
<protein>
    <recommendedName>
        <fullName evidence="5">Lipoprotein</fullName>
    </recommendedName>
</protein>
<reference evidence="3 4" key="2">
    <citation type="submission" date="2019-03" db="EMBL/GenBank/DDBJ databases">
        <authorList>
            <person name="He R.-H."/>
        </authorList>
    </citation>
    <scope>NUCLEOTIDE SEQUENCE [LARGE SCALE GENOMIC DNA]</scope>
    <source>
        <strain evidence="3 4">DSM 19624</strain>
    </source>
</reference>
<dbReference type="Proteomes" id="UP000273898">
    <property type="component" value="Unassembled WGS sequence"/>
</dbReference>
<dbReference type="PROSITE" id="PS51257">
    <property type="entry name" value="PROKAR_LIPOPROTEIN"/>
    <property type="match status" value="1"/>
</dbReference>
<comment type="caution">
    <text evidence="2">The sequence shown here is derived from an EMBL/GenBank/DDBJ whole genome shotgun (WGS) entry which is preliminary data.</text>
</comment>
<organism evidence="2">
    <name type="scientific">Pedobacter alluvionis</name>
    <dbReference type="NCBI Taxonomy" id="475253"/>
    <lineage>
        <taxon>Bacteria</taxon>
        <taxon>Pseudomonadati</taxon>
        <taxon>Bacteroidota</taxon>
        <taxon>Sphingobacteriia</taxon>
        <taxon>Sphingobacteriales</taxon>
        <taxon>Sphingobacteriaceae</taxon>
        <taxon>Pedobacter</taxon>
    </lineage>
</organism>
<evidence type="ECO:0000256" key="1">
    <source>
        <dbReference type="SAM" id="SignalP"/>
    </source>
</evidence>